<dbReference type="NCBIfam" id="TIGR04214">
    <property type="entry name" value="CSLREA_Nterm"/>
    <property type="match status" value="1"/>
</dbReference>
<organism evidence="2 3">
    <name type="scientific">Pseudomonas mangrovi</name>
    <dbReference type="NCBI Taxonomy" id="2161748"/>
    <lineage>
        <taxon>Bacteria</taxon>
        <taxon>Pseudomonadati</taxon>
        <taxon>Pseudomonadota</taxon>
        <taxon>Gammaproteobacteria</taxon>
        <taxon>Pseudomonadales</taxon>
        <taxon>Pseudomonadaceae</taxon>
        <taxon>Pseudomonas</taxon>
    </lineage>
</organism>
<gene>
    <name evidence="2" type="ORF">DBO85_03485</name>
</gene>
<accession>A0A2T5PDC8</accession>
<reference evidence="2 3" key="1">
    <citation type="submission" date="2018-04" db="EMBL/GenBank/DDBJ databases">
        <title>Pseudomonas sp. nov., isolated from mangrove soil.</title>
        <authorList>
            <person name="Chen C."/>
        </authorList>
    </citation>
    <scope>NUCLEOTIDE SEQUENCE [LARGE SCALE GENOMIC DNA]</scope>
    <source>
        <strain evidence="2 3">TC-11</strain>
    </source>
</reference>
<keyword evidence="1" id="KW-0732">Signal</keyword>
<evidence type="ECO:0000313" key="3">
    <source>
        <dbReference type="Proteomes" id="UP000244064"/>
    </source>
</evidence>
<proteinExistence type="predicted"/>
<comment type="caution">
    <text evidence="2">The sequence shown here is derived from an EMBL/GenBank/DDBJ whole genome shotgun (WGS) entry which is preliminary data.</text>
</comment>
<name>A0A2T5PDC8_9PSED</name>
<dbReference type="InterPro" id="IPR026457">
    <property type="entry name" value="CSLREA_Nterm"/>
</dbReference>
<dbReference type="RefSeq" id="WP_108105276.1">
    <property type="nucleotide sequence ID" value="NZ_QASN01000006.1"/>
</dbReference>
<dbReference type="AlphaFoldDB" id="A0A2T5PDC8"/>
<sequence>MHRLVRFTLPLLLVAALPAHAADLRVTTFADEDDGQCTPSHCSLREAISHANQTPGDTFIRLAAGEYLLERANPDTGYDWPIEEDDNRIGDFDVHGQVTLVGRGIGVTRLNAQHLDRLFHVHPDAQLRMTGLTLTGGLQIFDGGALLNHGKTAVREVAFVDNLLISYMPYPAERTGSGGAVANFGVFEAQRATFRGNRLDASETATPGKGGGVYNQGSLLLRDSLFVANRANDYNESGMGGALYNLGDADIARTSFQANQVSWGGYGAAIANVGRITLSNSTLSGNFSVEQSAFENGHPWLPELSAKAQARLYHVTIAGNEGRGISNRGDLLLRNSIIAGNRASEFEEVRNCINRPGAIGYQARGLLLGSDAGGCVADTIIADDTTFTHHLFLLQENNGSQVHPLRRNSAAIDAGVGGCASHDQRGLDRLRDGNGDGIVNCDLGAFERAYP</sequence>
<keyword evidence="3" id="KW-1185">Reference proteome</keyword>
<feature type="signal peptide" evidence="1">
    <location>
        <begin position="1"/>
        <end position="21"/>
    </location>
</feature>
<dbReference type="Proteomes" id="UP000244064">
    <property type="component" value="Unassembled WGS sequence"/>
</dbReference>
<evidence type="ECO:0000256" key="1">
    <source>
        <dbReference type="SAM" id="SignalP"/>
    </source>
</evidence>
<evidence type="ECO:0008006" key="4">
    <source>
        <dbReference type="Google" id="ProtNLM"/>
    </source>
</evidence>
<dbReference type="SUPFAM" id="SSF51126">
    <property type="entry name" value="Pectin lyase-like"/>
    <property type="match status" value="1"/>
</dbReference>
<dbReference type="NCBIfam" id="NF041518">
    <property type="entry name" value="choice_anch_Q"/>
    <property type="match status" value="1"/>
</dbReference>
<dbReference type="OrthoDB" id="6772040at2"/>
<evidence type="ECO:0000313" key="2">
    <source>
        <dbReference type="EMBL" id="PTU75746.1"/>
    </source>
</evidence>
<dbReference type="EMBL" id="QASN01000006">
    <property type="protein sequence ID" value="PTU75746.1"/>
    <property type="molecule type" value="Genomic_DNA"/>
</dbReference>
<dbReference type="InterPro" id="IPR011050">
    <property type="entry name" value="Pectin_lyase_fold/virulence"/>
</dbReference>
<feature type="chain" id="PRO_5015444656" description="CSLREA domain-containing protein" evidence="1">
    <location>
        <begin position="22"/>
        <end position="451"/>
    </location>
</feature>
<protein>
    <recommendedName>
        <fullName evidence="4">CSLREA domain-containing protein</fullName>
    </recommendedName>
</protein>
<dbReference type="InterPro" id="IPR059226">
    <property type="entry name" value="Choice_anch_Q_dom"/>
</dbReference>